<protein>
    <submittedName>
        <fullName evidence="1">Uncharacterized protein</fullName>
    </submittedName>
</protein>
<keyword evidence="2" id="KW-1185">Reference proteome</keyword>
<dbReference type="Proteomes" id="UP001243375">
    <property type="component" value="Unassembled WGS sequence"/>
</dbReference>
<name>A0ACC2WTF0_9TREE</name>
<organism evidence="1 2">
    <name type="scientific">Naganishia vaughanmartiniae</name>
    <dbReference type="NCBI Taxonomy" id="1424756"/>
    <lineage>
        <taxon>Eukaryota</taxon>
        <taxon>Fungi</taxon>
        <taxon>Dikarya</taxon>
        <taxon>Basidiomycota</taxon>
        <taxon>Agaricomycotina</taxon>
        <taxon>Tremellomycetes</taxon>
        <taxon>Filobasidiales</taxon>
        <taxon>Filobasidiaceae</taxon>
        <taxon>Naganishia</taxon>
    </lineage>
</organism>
<dbReference type="EMBL" id="JASBWU010000020">
    <property type="protein sequence ID" value="KAJ9114086.1"/>
    <property type="molecule type" value="Genomic_DNA"/>
</dbReference>
<sequence length="589" mass="65234">MSSTAVESIINPSSKSRIITILSFPVIALALGIPWWIHTTSIERRSLAAIGTVHGIREGWKEDKVVVRVEQGGESDVLRWTMMMNTCVPAQHRAWELEAAEKPREGSKVDRAIQPPRIKLVDDAANSALPSIDTVPSSPSFGTLLFPAPTTPLRRFGENVIPTRDECSAAGSIKLRDTLETLLPLQPWTPPGHAIKYAENVTLSFVMLNEDASADHGRQLVRGWDVEDALRTYIQPVLAALEPFHSVTIESQILYHAPLKFVPTSRTLNTSLTDGAVTKVWTVSDTQASGFVNTEQWTLDSGSTNNPVLRFLLFVPKASRRPLILQQSLKDDDRKLSLLSSLQRLCELMSRCAEAESISSTAISTFRIPQFGSVVIPAYPGRRDDDEHMSSLQMRQAFTIFRKDLLQLLGVPPLPETLCTGDADDQAGLELVITPWQFSSLLRTHVQATTVSAVDTSTSISRLVSRIREMRVGKEVVGDVESSVHSLTEAFGKRSTRADKGLMGVWERTKRASALADRAFFNPSMVGLLYFPDEHKYAVYAPLFAPISVPVIVAIIKEVKRWRKKRKARRAPGVVANNEKLVVVSKTED</sequence>
<accession>A0ACC2WTF0</accession>
<evidence type="ECO:0000313" key="1">
    <source>
        <dbReference type="EMBL" id="KAJ9114086.1"/>
    </source>
</evidence>
<evidence type="ECO:0000313" key="2">
    <source>
        <dbReference type="Proteomes" id="UP001243375"/>
    </source>
</evidence>
<proteinExistence type="predicted"/>
<reference evidence="1" key="1">
    <citation type="submission" date="2023-04" db="EMBL/GenBank/DDBJ databases">
        <title>Draft Genome sequencing of Naganishia species isolated from polar environments using Oxford Nanopore Technology.</title>
        <authorList>
            <person name="Leo P."/>
            <person name="Venkateswaran K."/>
        </authorList>
    </citation>
    <scope>NUCLEOTIDE SEQUENCE</scope>
    <source>
        <strain evidence="1">MNA-CCFEE 5425</strain>
    </source>
</reference>
<comment type="caution">
    <text evidence="1">The sequence shown here is derived from an EMBL/GenBank/DDBJ whole genome shotgun (WGS) entry which is preliminary data.</text>
</comment>
<gene>
    <name evidence="1" type="ORF">QFC22_005906</name>
</gene>